<feature type="transmembrane region" description="Helical" evidence="1">
    <location>
        <begin position="24"/>
        <end position="42"/>
    </location>
</feature>
<proteinExistence type="predicted"/>
<dbReference type="OrthoDB" id="1823091at2"/>
<dbReference type="AlphaFoldDB" id="E9S8T0"/>
<dbReference type="EMBL" id="ADKM02000031">
    <property type="protein sequence ID" value="EGC04279.1"/>
    <property type="molecule type" value="Genomic_DNA"/>
</dbReference>
<keyword evidence="3" id="KW-1185">Reference proteome</keyword>
<organism evidence="2 3">
    <name type="scientific">Ruminococcus albus 8</name>
    <dbReference type="NCBI Taxonomy" id="246199"/>
    <lineage>
        <taxon>Bacteria</taxon>
        <taxon>Bacillati</taxon>
        <taxon>Bacillota</taxon>
        <taxon>Clostridia</taxon>
        <taxon>Eubacteriales</taxon>
        <taxon>Oscillospiraceae</taxon>
        <taxon>Ruminococcus</taxon>
    </lineage>
</organism>
<keyword evidence="1" id="KW-0812">Transmembrane</keyword>
<gene>
    <name evidence="2" type="ORF">CUS_5575</name>
</gene>
<sequence>MRIGLFSKIKELLGAYFKHGRKPFLLTFAISLVLLVSAMGILRLTGELENFINEWDIRYNSAALIFMVKLFVAAALSFFIYAVFIGLKKYRRYSSIGKPYKNGSSYRALGRILFHNENNKPN</sequence>
<feature type="transmembrane region" description="Helical" evidence="1">
    <location>
        <begin position="62"/>
        <end position="87"/>
    </location>
</feature>
<keyword evidence="1" id="KW-1133">Transmembrane helix</keyword>
<dbReference type="RefSeq" id="WP_002847426.1">
    <property type="nucleotide sequence ID" value="NZ_ADKM02000031.1"/>
</dbReference>
<evidence type="ECO:0000256" key="1">
    <source>
        <dbReference type="SAM" id="Phobius"/>
    </source>
</evidence>
<dbReference type="Proteomes" id="UP000004259">
    <property type="component" value="Unassembled WGS sequence"/>
</dbReference>
<dbReference type="STRING" id="246199.CUS_5575"/>
<accession>E9S8T0</accession>
<evidence type="ECO:0000313" key="3">
    <source>
        <dbReference type="Proteomes" id="UP000004259"/>
    </source>
</evidence>
<protein>
    <submittedName>
        <fullName evidence="2">Uncharacterized protein</fullName>
    </submittedName>
</protein>
<reference evidence="2 3" key="1">
    <citation type="submission" date="2011-02" db="EMBL/GenBank/DDBJ databases">
        <authorList>
            <person name="Nelson K.E."/>
            <person name="Sutton G."/>
            <person name="Torralba M."/>
            <person name="Durkin S."/>
            <person name="Harkins D."/>
            <person name="Montgomery R."/>
            <person name="Ziemer C."/>
            <person name="Klaassens E."/>
            <person name="Ocuiv P."/>
            <person name="Morrison M."/>
        </authorList>
    </citation>
    <scope>NUCLEOTIDE SEQUENCE [LARGE SCALE GENOMIC DNA]</scope>
    <source>
        <strain evidence="2 3">8</strain>
    </source>
</reference>
<evidence type="ECO:0000313" key="2">
    <source>
        <dbReference type="EMBL" id="EGC04279.1"/>
    </source>
</evidence>
<keyword evidence="1" id="KW-0472">Membrane</keyword>
<comment type="caution">
    <text evidence="2">The sequence shown here is derived from an EMBL/GenBank/DDBJ whole genome shotgun (WGS) entry which is preliminary data.</text>
</comment>
<name>E9S8T0_RUMAL</name>